<accession>A0A9P4MMN7</accession>
<comment type="caution">
    <text evidence="8">The sequence shown here is derived from an EMBL/GenBank/DDBJ whole genome shotgun (WGS) entry which is preliminary data.</text>
</comment>
<feature type="compositionally biased region" description="Polar residues" evidence="3">
    <location>
        <begin position="613"/>
        <end position="627"/>
    </location>
</feature>
<evidence type="ECO:0000313" key="9">
    <source>
        <dbReference type="Proteomes" id="UP000799439"/>
    </source>
</evidence>
<dbReference type="Pfam" id="PF02194">
    <property type="entry name" value="PXA"/>
    <property type="match status" value="1"/>
</dbReference>
<reference evidence="8" key="1">
    <citation type="journal article" date="2020" name="Stud. Mycol.">
        <title>101 Dothideomycetes genomes: a test case for predicting lifestyles and emergence of pathogens.</title>
        <authorList>
            <person name="Haridas S."/>
            <person name="Albert R."/>
            <person name="Binder M."/>
            <person name="Bloem J."/>
            <person name="Labutti K."/>
            <person name="Salamov A."/>
            <person name="Andreopoulos B."/>
            <person name="Baker S."/>
            <person name="Barry K."/>
            <person name="Bills G."/>
            <person name="Bluhm B."/>
            <person name="Cannon C."/>
            <person name="Castanera R."/>
            <person name="Culley D."/>
            <person name="Daum C."/>
            <person name="Ezra D."/>
            <person name="Gonzalez J."/>
            <person name="Henrissat B."/>
            <person name="Kuo A."/>
            <person name="Liang C."/>
            <person name="Lipzen A."/>
            <person name="Lutzoni F."/>
            <person name="Magnuson J."/>
            <person name="Mondo S."/>
            <person name="Nolan M."/>
            <person name="Ohm R."/>
            <person name="Pangilinan J."/>
            <person name="Park H.-J."/>
            <person name="Ramirez L."/>
            <person name="Alfaro M."/>
            <person name="Sun H."/>
            <person name="Tritt A."/>
            <person name="Yoshinaga Y."/>
            <person name="Zwiers L.-H."/>
            <person name="Turgeon B."/>
            <person name="Goodwin S."/>
            <person name="Spatafora J."/>
            <person name="Crous P."/>
            <person name="Grigoriev I."/>
        </authorList>
    </citation>
    <scope>NUCLEOTIDE SEQUENCE</scope>
    <source>
        <strain evidence="8">CBS 260.36</strain>
    </source>
</reference>
<dbReference type="Pfam" id="PF08628">
    <property type="entry name" value="Nexin_C"/>
    <property type="match status" value="1"/>
</dbReference>
<evidence type="ECO:0000256" key="1">
    <source>
        <dbReference type="ARBA" id="ARBA00010883"/>
    </source>
</evidence>
<dbReference type="AlphaFoldDB" id="A0A9P4MMN7"/>
<evidence type="ECO:0000259" key="5">
    <source>
        <dbReference type="PROSITE" id="PS50132"/>
    </source>
</evidence>
<dbReference type="SUPFAM" id="SSF64268">
    <property type="entry name" value="PX domain"/>
    <property type="match status" value="1"/>
</dbReference>
<name>A0A9P4MMN7_9PEZI</name>
<keyword evidence="4" id="KW-1133">Transmembrane helix</keyword>
<evidence type="ECO:0000259" key="7">
    <source>
        <dbReference type="PROSITE" id="PS51207"/>
    </source>
</evidence>
<dbReference type="InterPro" id="IPR044926">
    <property type="entry name" value="RGS_subdomain_2"/>
</dbReference>
<dbReference type="InterPro" id="IPR001683">
    <property type="entry name" value="PX_dom"/>
</dbReference>
<dbReference type="EMBL" id="ML996085">
    <property type="protein sequence ID" value="KAF2152921.1"/>
    <property type="molecule type" value="Genomic_DNA"/>
</dbReference>
<keyword evidence="9" id="KW-1185">Reference proteome</keyword>
<keyword evidence="4" id="KW-0812">Transmembrane</keyword>
<dbReference type="Gene3D" id="1.10.167.10">
    <property type="entry name" value="Regulator of G-protein Signalling 4, domain 2"/>
    <property type="match status" value="1"/>
</dbReference>
<feature type="compositionally biased region" description="Polar residues" evidence="3">
    <location>
        <begin position="567"/>
        <end position="582"/>
    </location>
</feature>
<dbReference type="PANTHER" id="PTHR22775:SF3">
    <property type="entry name" value="SORTING NEXIN-13"/>
    <property type="match status" value="1"/>
</dbReference>
<evidence type="ECO:0000256" key="4">
    <source>
        <dbReference type="SAM" id="Phobius"/>
    </source>
</evidence>
<dbReference type="InterPro" id="IPR013937">
    <property type="entry name" value="Sorting_nexin_C"/>
</dbReference>
<dbReference type="Proteomes" id="UP000799439">
    <property type="component" value="Unassembled WGS sequence"/>
</dbReference>
<feature type="domain" description="RGS" evidence="5">
    <location>
        <begin position="420"/>
        <end position="559"/>
    </location>
</feature>
<dbReference type="Pfam" id="PF00615">
    <property type="entry name" value="RGS"/>
    <property type="match status" value="1"/>
</dbReference>
<dbReference type="SMART" id="SM00312">
    <property type="entry name" value="PX"/>
    <property type="match status" value="1"/>
</dbReference>
<dbReference type="InterPro" id="IPR016137">
    <property type="entry name" value="RGS"/>
</dbReference>
<feature type="domain" description="PXA" evidence="7">
    <location>
        <begin position="101"/>
        <end position="290"/>
    </location>
</feature>
<dbReference type="CDD" id="cd06876">
    <property type="entry name" value="PX_MDM1p"/>
    <property type="match status" value="1"/>
</dbReference>
<evidence type="ECO:0000313" key="8">
    <source>
        <dbReference type="EMBL" id="KAF2152921.1"/>
    </source>
</evidence>
<comment type="similarity">
    <text evidence="1">Belongs to the sorting nexin family.</text>
</comment>
<feature type="transmembrane region" description="Helical" evidence="4">
    <location>
        <begin position="7"/>
        <end position="26"/>
    </location>
</feature>
<dbReference type="SUPFAM" id="SSF48097">
    <property type="entry name" value="Regulator of G-protein signaling, RGS"/>
    <property type="match status" value="1"/>
</dbReference>
<proteinExistence type="inferred from homology"/>
<feature type="coiled-coil region" evidence="2">
    <location>
        <begin position="825"/>
        <end position="852"/>
    </location>
</feature>
<dbReference type="SMART" id="SM00315">
    <property type="entry name" value="RGS"/>
    <property type="match status" value="1"/>
</dbReference>
<dbReference type="PROSITE" id="PS50132">
    <property type="entry name" value="RGS"/>
    <property type="match status" value="1"/>
</dbReference>
<evidence type="ECO:0000259" key="6">
    <source>
        <dbReference type="PROSITE" id="PS50195"/>
    </source>
</evidence>
<organism evidence="8 9">
    <name type="scientific">Myriangium duriaei CBS 260.36</name>
    <dbReference type="NCBI Taxonomy" id="1168546"/>
    <lineage>
        <taxon>Eukaryota</taxon>
        <taxon>Fungi</taxon>
        <taxon>Dikarya</taxon>
        <taxon>Ascomycota</taxon>
        <taxon>Pezizomycotina</taxon>
        <taxon>Dothideomycetes</taxon>
        <taxon>Dothideomycetidae</taxon>
        <taxon>Myriangiales</taxon>
        <taxon>Myriangiaceae</taxon>
        <taxon>Myriangium</taxon>
    </lineage>
</organism>
<sequence>MGIERNHVIGAGICAVLSWLLITAALPSLRWIPYAFVAGFLVALLSIVYLLVASCRPSQHGARRVVLRPVPTFVMASNWDGQKADVNLRSQYIRRRLFESQLQLSLRIDGLLDLITDNFITAWFVNISAKRLFQNEVDRAIRDAIASIQIRVQDLDMIEIAVSRIVPIITAHMQEFYTAERLVRGKNLTRDMTESEELDLAIAGKYNDGKLHQAASLAFADTKLMQQAHVRKNIEKILPLVLSEDMLSSPAVLALVREIVSCAVLAPILLILADPDMWHQIIENYGKSVLQDRKNVRKLRAALDEHAPASPRGRKTIEIPRLKPHDNERQFERFIRNLRKIPNLAEARRYRSEIISQIRKGVDSNNQDPLYLRRLEAGKRILDQKIASLASLDASIQRPNLATQPSTVSIDSANGSSQATLKEILHNATALSYFMEFMDRRQRMRLVQFWIIVDGFRDPLEGDTDEAEVTLHEKMTFESSDRMNIKQLRDAYLQLPELHVPSSSKEAVDAYVNAGKTADLMSYVKARRAILRAQTAVYDEMKEEHLESFKRSDLFYKWSASENQIQSPVIQENDGQWQSSPRPSKPERVPSQRPVSVNVSGMRKEPELRRAVMSSTDLQSKAKQSLAANLGRRSIDDNASRPLFDDDVEDERMTRSVPSLGAGESDTDSIDQNQDSSSQVVDAMQKELDEIMEQPDKDWALADAKTKSNNSSDSPRFAEELFRSPGDSHVRPSIASLGLVTGSSSRGVFTDDLFGHEEEKFLEDEKDDPEMKPIEDDIHEAAPGDLGLTEAISVLGNDIERLVAQEKIVESLTKKAELTNNAAELRILRKSKHSLQREIRRKEMQKQQYVVQESDNSLYGRAAVSIKSIMVGKEEDGHEFAIYVIEVRKQAGDQMPAATWTVTRRYSEFHELHKRLRSRFESVRNLEFPRRQTLFTLQKDFLQRRRIVLERYLRSLLLIPAICRSRDLRSFLSQSAIVPTDGSQTANQADLVTRIYNSVSDGMEEFLGNLPMLDQLTVAGQNLISAASAQISGAPPPPVLSSSTDAVVLPDAEEAEAELAAYDEAAEQQPFVKPISDLFLETFELQKGSAWLRGRAVVVVLHQLLGGTVERKIREAARGATAEEQLVKYVDMVRDMLFPGGKLKAAGAPRTGAEKARSRKEAGEVLGGLVPDLAGSVVGRGNARAASRKVAGLVGNGRLNTHLVMRLFDEVVAVVFPEVAGK</sequence>
<feature type="transmembrane region" description="Helical" evidence="4">
    <location>
        <begin position="32"/>
        <end position="53"/>
    </location>
</feature>
<dbReference type="Pfam" id="PF00787">
    <property type="entry name" value="PX"/>
    <property type="match status" value="1"/>
</dbReference>
<dbReference type="SMART" id="SM00313">
    <property type="entry name" value="PXA"/>
    <property type="match status" value="1"/>
</dbReference>
<feature type="transmembrane region" description="Helical" evidence="4">
    <location>
        <begin position="252"/>
        <end position="273"/>
    </location>
</feature>
<feature type="region of interest" description="Disordered" evidence="3">
    <location>
        <begin position="567"/>
        <end position="678"/>
    </location>
</feature>
<keyword evidence="2" id="KW-0175">Coiled coil</keyword>
<dbReference type="InterPro" id="IPR003114">
    <property type="entry name" value="Phox_assoc"/>
</dbReference>
<gene>
    <name evidence="8" type="ORF">K461DRAFT_267596</name>
</gene>
<dbReference type="PANTHER" id="PTHR22775">
    <property type="entry name" value="SORTING NEXIN"/>
    <property type="match status" value="1"/>
</dbReference>
<dbReference type="InterPro" id="IPR036305">
    <property type="entry name" value="RGS_sf"/>
</dbReference>
<dbReference type="Gene3D" id="3.30.1520.10">
    <property type="entry name" value="Phox-like domain"/>
    <property type="match status" value="1"/>
</dbReference>
<dbReference type="InterPro" id="IPR036871">
    <property type="entry name" value="PX_dom_sf"/>
</dbReference>
<protein>
    <submittedName>
        <fullName evidence="8">Intermediate filament protein-like protein</fullName>
    </submittedName>
</protein>
<dbReference type="PROSITE" id="PS50195">
    <property type="entry name" value="PX"/>
    <property type="match status" value="1"/>
</dbReference>
<feature type="domain" description="PX" evidence="6">
    <location>
        <begin position="861"/>
        <end position="979"/>
    </location>
</feature>
<dbReference type="PROSITE" id="PS51207">
    <property type="entry name" value="PXA"/>
    <property type="match status" value="1"/>
</dbReference>
<dbReference type="GO" id="GO:0035091">
    <property type="term" value="F:phosphatidylinositol binding"/>
    <property type="evidence" value="ECO:0007669"/>
    <property type="project" value="InterPro"/>
</dbReference>
<evidence type="ECO:0000256" key="2">
    <source>
        <dbReference type="SAM" id="Coils"/>
    </source>
</evidence>
<evidence type="ECO:0000256" key="3">
    <source>
        <dbReference type="SAM" id="MobiDB-lite"/>
    </source>
</evidence>
<dbReference type="OrthoDB" id="120967at2759"/>
<keyword evidence="4" id="KW-0472">Membrane</keyword>